<dbReference type="Proteomes" id="UP001239111">
    <property type="component" value="Chromosome 3"/>
</dbReference>
<organism evidence="1 2">
    <name type="scientific">Eretmocerus hayati</name>
    <dbReference type="NCBI Taxonomy" id="131215"/>
    <lineage>
        <taxon>Eukaryota</taxon>
        <taxon>Metazoa</taxon>
        <taxon>Ecdysozoa</taxon>
        <taxon>Arthropoda</taxon>
        <taxon>Hexapoda</taxon>
        <taxon>Insecta</taxon>
        <taxon>Pterygota</taxon>
        <taxon>Neoptera</taxon>
        <taxon>Endopterygota</taxon>
        <taxon>Hymenoptera</taxon>
        <taxon>Apocrita</taxon>
        <taxon>Proctotrupomorpha</taxon>
        <taxon>Chalcidoidea</taxon>
        <taxon>Aphelinidae</taxon>
        <taxon>Aphelininae</taxon>
        <taxon>Eretmocerus</taxon>
    </lineage>
</organism>
<accession>A0ACC2NEC2</accession>
<sequence>MISSDILVVVLTRSLVSARHSSVSSTPAELQQVVTSVTARWVLIPGAAIFGGHFVQPRISKGVDYGCDEELMMYDSSKEQSRRERRWTGLAAMKDDETFTEPVT</sequence>
<reference evidence="1" key="1">
    <citation type="submission" date="2023-04" db="EMBL/GenBank/DDBJ databases">
        <title>A chromosome-level genome assembly of the parasitoid wasp Eretmocerus hayati.</title>
        <authorList>
            <person name="Zhong Y."/>
            <person name="Liu S."/>
            <person name="Liu Y."/>
        </authorList>
    </citation>
    <scope>NUCLEOTIDE SEQUENCE</scope>
    <source>
        <strain evidence="1">ZJU_SS_LIU_2023</strain>
    </source>
</reference>
<keyword evidence="2" id="KW-1185">Reference proteome</keyword>
<evidence type="ECO:0000313" key="2">
    <source>
        <dbReference type="Proteomes" id="UP001239111"/>
    </source>
</evidence>
<comment type="caution">
    <text evidence="1">The sequence shown here is derived from an EMBL/GenBank/DDBJ whole genome shotgun (WGS) entry which is preliminary data.</text>
</comment>
<gene>
    <name evidence="1" type="ORF">QAD02_000762</name>
</gene>
<protein>
    <submittedName>
        <fullName evidence="1">Uncharacterized protein</fullName>
    </submittedName>
</protein>
<proteinExistence type="predicted"/>
<evidence type="ECO:0000313" key="1">
    <source>
        <dbReference type="EMBL" id="KAJ8669503.1"/>
    </source>
</evidence>
<name>A0ACC2NEC2_9HYME</name>
<dbReference type="EMBL" id="CM056743">
    <property type="protein sequence ID" value="KAJ8669503.1"/>
    <property type="molecule type" value="Genomic_DNA"/>
</dbReference>